<dbReference type="Pfam" id="PF20469">
    <property type="entry name" value="OLD-like_TOPRIM"/>
    <property type="match status" value="1"/>
</dbReference>
<dbReference type="STRING" id="867900.Celly_2904"/>
<evidence type="ECO:0000259" key="1">
    <source>
        <dbReference type="Pfam" id="PF13175"/>
    </source>
</evidence>
<dbReference type="InterPro" id="IPR051396">
    <property type="entry name" value="Bact_Antivir_Def_Nuclease"/>
</dbReference>
<protein>
    <submittedName>
        <fullName evidence="3">Uncharacterized protein</fullName>
    </submittedName>
</protein>
<feature type="domain" description="Endonuclease GajA/Old nuclease/RecF-like AAA" evidence="1">
    <location>
        <begin position="20"/>
        <end position="328"/>
    </location>
</feature>
<dbReference type="Proteomes" id="UP000007487">
    <property type="component" value="Chromosome"/>
</dbReference>
<dbReference type="HOGENOM" id="CLU_035131_0_0_10"/>
<dbReference type="CDD" id="cd01026">
    <property type="entry name" value="TOPRIM_OLD"/>
    <property type="match status" value="1"/>
</dbReference>
<dbReference type="InterPro" id="IPR041685">
    <property type="entry name" value="AAA_GajA/Old/RecF-like"/>
</dbReference>
<dbReference type="AlphaFoldDB" id="F0RC57"/>
<feature type="domain" description="OLD protein-like TOPRIM" evidence="2">
    <location>
        <begin position="376"/>
        <end position="440"/>
    </location>
</feature>
<dbReference type="KEGG" id="cly:Celly_2904"/>
<dbReference type="SUPFAM" id="SSF52540">
    <property type="entry name" value="P-loop containing nucleoside triphosphate hydrolases"/>
    <property type="match status" value="1"/>
</dbReference>
<dbReference type="InterPro" id="IPR034139">
    <property type="entry name" value="TOPRIM_OLD"/>
</dbReference>
<sequence length="535" mass="61993">MCLYVVLPNAKNENYEMKIIEKIKIKNFGRFKEFTLGFDKSLNLLIGDNEAGKSTILSAIDIVLSGSRSKVENFGIDHLFNTDVIDDFLASEKKYENLPILYIELYLNDQGNKDLDGKYNSENIPSHGILLMCEPREDLSKEIKEILEQDDDNFPFEYYSINFKTFSGESYTGYRRFMQHLLLDNTQINNEYATKSYIKTLYHNSIKDAEKNKHQNEYRKHKENFRTTVLNELNERITDYSFSVRTNSKANLESDLTIKEGNIEIENKGKGRQCFIKTDFALQKNENELDIILLEEPENHLSHINMKKLIQRINESENKQLFVATHSNLISTRLDLRKAVMLNSNSSQPIPLIAIPEDTAKFFMKAPDNNILEYILSKNVILVEGDAEFILLEAFYKKVTNKKLEDSEIHIISVGGTSFKRYLDVAKLLNIKTAVIRDNDGNFQLNCVDRYSDYTEDNIEVFYDTDNAISTFEISFFKNNEVICSELFFAGRKTLTVQEYMLKNKADVAFELLDKKADVLVVPDYIKRAIEWIKA</sequence>
<accession>F0RC57</accession>
<dbReference type="Gene3D" id="3.40.50.300">
    <property type="entry name" value="P-loop containing nucleotide triphosphate hydrolases"/>
    <property type="match status" value="1"/>
</dbReference>
<organism evidence="3 4">
    <name type="scientific">Cellulophaga lytica (strain ATCC 23178 / DSM 7489 / JCM 8516 / NBRC 14961 / NCIMB 1423 / VKM B-1433 / Cy l20)</name>
    <dbReference type="NCBI Taxonomy" id="867900"/>
    <lineage>
        <taxon>Bacteria</taxon>
        <taxon>Pseudomonadati</taxon>
        <taxon>Bacteroidota</taxon>
        <taxon>Flavobacteriia</taxon>
        <taxon>Flavobacteriales</taxon>
        <taxon>Flavobacteriaceae</taxon>
        <taxon>Cellulophaga</taxon>
    </lineage>
</organism>
<gene>
    <name evidence="3" type="ordered locus">Celly_2904</name>
</gene>
<evidence type="ECO:0000313" key="3">
    <source>
        <dbReference type="EMBL" id="ADY30721.1"/>
    </source>
</evidence>
<evidence type="ECO:0000313" key="4">
    <source>
        <dbReference type="Proteomes" id="UP000007487"/>
    </source>
</evidence>
<evidence type="ECO:0000259" key="2">
    <source>
        <dbReference type="Pfam" id="PF20469"/>
    </source>
</evidence>
<dbReference type="EMBL" id="CP002534">
    <property type="protein sequence ID" value="ADY30721.1"/>
    <property type="molecule type" value="Genomic_DNA"/>
</dbReference>
<name>F0RC57_CELLC</name>
<dbReference type="PANTHER" id="PTHR43581:SF4">
    <property type="entry name" value="ATP_GTP PHOSPHATASE"/>
    <property type="match status" value="1"/>
</dbReference>
<proteinExistence type="predicted"/>
<dbReference type="InterPro" id="IPR027417">
    <property type="entry name" value="P-loop_NTPase"/>
</dbReference>
<dbReference type="eggNOG" id="COG3593">
    <property type="taxonomic scope" value="Bacteria"/>
</dbReference>
<reference evidence="3 4" key="1">
    <citation type="journal article" date="2011" name="Stand. Genomic Sci.">
        <title>Complete genome sequence of Cellulophaga lytica type strain (LIM- 21).</title>
        <authorList>
            <person name="Pati A."/>
            <person name="Abt B."/>
            <person name="Teshima H."/>
            <person name="Nolan M."/>
            <person name="Lapidus A."/>
            <person name="Lucas S."/>
            <person name="Hammon N."/>
            <person name="Deshpande S."/>
            <person name="Cheng J.F."/>
            <person name="Tapia R."/>
            <person name="Han C."/>
            <person name="Goodwin L."/>
            <person name="Pitluck S."/>
            <person name="Liolios K."/>
            <person name="Pagani I."/>
            <person name="Mavromatis K."/>
            <person name="Ovchinikova G."/>
            <person name="Chen A."/>
            <person name="Palaniappan K."/>
            <person name="Land M."/>
            <person name="Hauser L."/>
            <person name="Jeffries C.D."/>
            <person name="Detter J.C."/>
            <person name="Brambilla E.M."/>
            <person name="Kannan K.P."/>
            <person name="Rohde M."/>
            <person name="Spring S."/>
            <person name="Goker M."/>
            <person name="Woyke T."/>
            <person name="Bristow J."/>
            <person name="Eisen J.A."/>
            <person name="Markowitz V."/>
            <person name="Hugenholtz P."/>
            <person name="Kyrpides N.C."/>
            <person name="Klenk H.P."/>
            <person name="Ivanova N."/>
        </authorList>
    </citation>
    <scope>NUCLEOTIDE SEQUENCE [LARGE SCALE GENOMIC DNA]</scope>
    <source>
        <strain evidence="4">ATCC 23178 / DSM 7489 / JCM 8516 / NBRC 14961 / NCIMB 1423 / VKM B-1433 / Cy l20</strain>
    </source>
</reference>
<keyword evidence="4" id="KW-1185">Reference proteome</keyword>
<dbReference type="Pfam" id="PF13175">
    <property type="entry name" value="AAA_15"/>
    <property type="match status" value="1"/>
</dbReference>
<dbReference type="PANTHER" id="PTHR43581">
    <property type="entry name" value="ATP/GTP PHOSPHATASE"/>
    <property type="match status" value="1"/>
</dbReference>